<evidence type="ECO:0000313" key="3">
    <source>
        <dbReference type="Proteomes" id="UP001174909"/>
    </source>
</evidence>
<dbReference type="AlphaFoldDB" id="A0AA35R646"/>
<dbReference type="Proteomes" id="UP001174909">
    <property type="component" value="Unassembled WGS sequence"/>
</dbReference>
<dbReference type="EMBL" id="CASHTH010000531">
    <property type="protein sequence ID" value="CAI8003660.1"/>
    <property type="molecule type" value="Genomic_DNA"/>
</dbReference>
<feature type="chain" id="PRO_5041278132" evidence="1">
    <location>
        <begin position="22"/>
        <end position="91"/>
    </location>
</feature>
<name>A0AA35R646_GEOBA</name>
<feature type="signal peptide" evidence="1">
    <location>
        <begin position="1"/>
        <end position="21"/>
    </location>
</feature>
<sequence length="91" mass="9900">MGLLLGTTMILGLVFIPRMVGLHKDPKGEKISTLGTSGLRDDLASDKSSDTELKMLRHRVIQLENSLKKHGVADADVLEENVGQSDTENTL</sequence>
<organism evidence="2 3">
    <name type="scientific">Geodia barretti</name>
    <name type="common">Barrett's horny sponge</name>
    <dbReference type="NCBI Taxonomy" id="519541"/>
    <lineage>
        <taxon>Eukaryota</taxon>
        <taxon>Metazoa</taxon>
        <taxon>Porifera</taxon>
        <taxon>Demospongiae</taxon>
        <taxon>Heteroscleromorpha</taxon>
        <taxon>Tetractinellida</taxon>
        <taxon>Astrophorina</taxon>
        <taxon>Geodiidae</taxon>
        <taxon>Geodia</taxon>
    </lineage>
</organism>
<proteinExistence type="predicted"/>
<keyword evidence="3" id="KW-1185">Reference proteome</keyword>
<gene>
    <name evidence="2" type="ORF">GBAR_LOCUS3723</name>
</gene>
<evidence type="ECO:0000256" key="1">
    <source>
        <dbReference type="SAM" id="SignalP"/>
    </source>
</evidence>
<keyword evidence="1" id="KW-0732">Signal</keyword>
<protein>
    <submittedName>
        <fullName evidence="2">Uncharacterized protein</fullName>
    </submittedName>
</protein>
<evidence type="ECO:0000313" key="2">
    <source>
        <dbReference type="EMBL" id="CAI8003660.1"/>
    </source>
</evidence>
<comment type="caution">
    <text evidence="2">The sequence shown here is derived from an EMBL/GenBank/DDBJ whole genome shotgun (WGS) entry which is preliminary data.</text>
</comment>
<reference evidence="2" key="1">
    <citation type="submission" date="2023-03" db="EMBL/GenBank/DDBJ databases">
        <authorList>
            <person name="Steffen K."/>
            <person name="Cardenas P."/>
        </authorList>
    </citation>
    <scope>NUCLEOTIDE SEQUENCE</scope>
</reference>
<accession>A0AA35R646</accession>